<dbReference type="eggNOG" id="ENOG5033DVI">
    <property type="taxonomic scope" value="Bacteria"/>
</dbReference>
<evidence type="ECO:0000256" key="2">
    <source>
        <dbReference type="SAM" id="Phobius"/>
    </source>
</evidence>
<evidence type="ECO:0008006" key="5">
    <source>
        <dbReference type="Google" id="ProtNLM"/>
    </source>
</evidence>
<dbReference type="EMBL" id="BATL01000037">
    <property type="protein sequence ID" value="GAD76117.1"/>
    <property type="molecule type" value="Genomic_DNA"/>
</dbReference>
<organism evidence="3 4">
    <name type="scientific">Vibrio azureus NBRC 104587</name>
    <dbReference type="NCBI Taxonomy" id="1219077"/>
    <lineage>
        <taxon>Bacteria</taxon>
        <taxon>Pseudomonadati</taxon>
        <taxon>Pseudomonadota</taxon>
        <taxon>Gammaproteobacteria</taxon>
        <taxon>Vibrionales</taxon>
        <taxon>Vibrionaceae</taxon>
        <taxon>Vibrio</taxon>
    </lineage>
</organism>
<dbReference type="InterPro" id="IPR045493">
    <property type="entry name" value="DUF6435"/>
</dbReference>
<keyword evidence="1" id="KW-0175">Coiled coil</keyword>
<evidence type="ECO:0000256" key="1">
    <source>
        <dbReference type="SAM" id="Coils"/>
    </source>
</evidence>
<protein>
    <recommendedName>
        <fullName evidence="5">Lacal_2735 family protein</fullName>
    </recommendedName>
</protein>
<keyword evidence="2" id="KW-1133">Transmembrane helix</keyword>
<evidence type="ECO:0000313" key="3">
    <source>
        <dbReference type="EMBL" id="GAD76117.1"/>
    </source>
</evidence>
<gene>
    <name evidence="3" type="ORF">VAZ01S_037_00005</name>
</gene>
<dbReference type="STRING" id="1219077.VAZ01S_037_00005"/>
<feature type="coiled-coil region" evidence="1">
    <location>
        <begin position="31"/>
        <end position="77"/>
    </location>
</feature>
<dbReference type="NCBIfam" id="NF033487">
    <property type="entry name" value="Lacal_2735_fam"/>
    <property type="match status" value="1"/>
</dbReference>
<keyword evidence="2" id="KW-0472">Membrane</keyword>
<dbReference type="Proteomes" id="UP000016567">
    <property type="component" value="Unassembled WGS sequence"/>
</dbReference>
<feature type="transmembrane region" description="Helical" evidence="2">
    <location>
        <begin position="6"/>
        <end position="26"/>
    </location>
</feature>
<sequence>MNHTHSGYVRIATITLLSVLSMFSFLKSNPTQKLKKQHSMLLEQAMQAQRRGDIRTYSRLTAEAEEIYTKIKNLSSE</sequence>
<keyword evidence="4" id="KW-1185">Reference proteome</keyword>
<accession>U3AS84</accession>
<keyword evidence="2" id="KW-0812">Transmembrane</keyword>
<dbReference type="Pfam" id="PF20027">
    <property type="entry name" value="DUF6435"/>
    <property type="match status" value="1"/>
</dbReference>
<reference evidence="3 4" key="1">
    <citation type="submission" date="2013-09" db="EMBL/GenBank/DDBJ databases">
        <title>Whole genome shotgun sequence of Vibrio azureus NBRC 104587.</title>
        <authorList>
            <person name="Isaki S."/>
            <person name="Hosoyama A."/>
            <person name="Numata M."/>
            <person name="Hashimoto M."/>
            <person name="Hosoyama Y."/>
            <person name="Tsuchikane K."/>
            <person name="Noguchi M."/>
            <person name="Hirakata S."/>
            <person name="Ichikawa N."/>
            <person name="Ohji S."/>
            <person name="Yamazoe A."/>
            <person name="Fujita N."/>
        </authorList>
    </citation>
    <scope>NUCLEOTIDE SEQUENCE [LARGE SCALE GENOMIC DNA]</scope>
    <source>
        <strain evidence="3 4">NBRC 104587</strain>
    </source>
</reference>
<proteinExistence type="predicted"/>
<dbReference type="AlphaFoldDB" id="U3AS84"/>
<name>U3AS84_9VIBR</name>
<comment type="caution">
    <text evidence="3">The sequence shown here is derived from an EMBL/GenBank/DDBJ whole genome shotgun (WGS) entry which is preliminary data.</text>
</comment>
<evidence type="ECO:0000313" key="4">
    <source>
        <dbReference type="Proteomes" id="UP000016567"/>
    </source>
</evidence>